<accession>A0A1R2BIR4</accession>
<dbReference type="EMBL" id="MPUH01000622">
    <property type="protein sequence ID" value="OMJ76614.1"/>
    <property type="molecule type" value="Genomic_DNA"/>
</dbReference>
<gene>
    <name evidence="2" type="ORF">SteCoe_23991</name>
</gene>
<evidence type="ECO:0000313" key="2">
    <source>
        <dbReference type="EMBL" id="OMJ76614.1"/>
    </source>
</evidence>
<comment type="caution">
    <text evidence="2">The sequence shown here is derived from an EMBL/GenBank/DDBJ whole genome shotgun (WGS) entry which is preliminary data.</text>
</comment>
<name>A0A1R2BIR4_9CILI</name>
<keyword evidence="3" id="KW-1185">Reference proteome</keyword>
<organism evidence="2 3">
    <name type="scientific">Stentor coeruleus</name>
    <dbReference type="NCBI Taxonomy" id="5963"/>
    <lineage>
        <taxon>Eukaryota</taxon>
        <taxon>Sar</taxon>
        <taxon>Alveolata</taxon>
        <taxon>Ciliophora</taxon>
        <taxon>Postciliodesmatophora</taxon>
        <taxon>Heterotrichea</taxon>
        <taxon>Heterotrichida</taxon>
        <taxon>Stentoridae</taxon>
        <taxon>Stentor</taxon>
    </lineage>
</organism>
<protein>
    <submittedName>
        <fullName evidence="2">Uncharacterized protein</fullName>
    </submittedName>
</protein>
<evidence type="ECO:0000256" key="1">
    <source>
        <dbReference type="SAM" id="MobiDB-lite"/>
    </source>
</evidence>
<sequence length="174" mass="20287">MVEVAKKEGKDLKHQKKPEIVRPKTPVEEAKTLKKIVSLKPFLERNYVKPMIKAESRKIPHYVSNLDRINESCTFQPALDRRSVEIASKINTDIYSKGVQSKEDMKIMTEKIRRQQEEEELAQCTFTPRINRNFDVSPKVVTRTKSEIRISLRERGSYANSPFRLSMVESHELN</sequence>
<feature type="region of interest" description="Disordered" evidence="1">
    <location>
        <begin position="1"/>
        <end position="22"/>
    </location>
</feature>
<dbReference type="Proteomes" id="UP000187209">
    <property type="component" value="Unassembled WGS sequence"/>
</dbReference>
<proteinExistence type="predicted"/>
<reference evidence="2 3" key="1">
    <citation type="submission" date="2016-11" db="EMBL/GenBank/DDBJ databases">
        <title>The macronuclear genome of Stentor coeruleus: a giant cell with tiny introns.</title>
        <authorList>
            <person name="Slabodnick M."/>
            <person name="Ruby J.G."/>
            <person name="Reiff S.B."/>
            <person name="Swart E.C."/>
            <person name="Gosai S."/>
            <person name="Prabakaran S."/>
            <person name="Witkowska E."/>
            <person name="Larue G.E."/>
            <person name="Fisher S."/>
            <person name="Freeman R.M."/>
            <person name="Gunawardena J."/>
            <person name="Chu W."/>
            <person name="Stover N.A."/>
            <person name="Gregory B.D."/>
            <person name="Nowacki M."/>
            <person name="Derisi J."/>
            <person name="Roy S.W."/>
            <person name="Marshall W.F."/>
            <person name="Sood P."/>
        </authorList>
    </citation>
    <scope>NUCLEOTIDE SEQUENCE [LARGE SCALE GENOMIC DNA]</scope>
    <source>
        <strain evidence="2">WM001</strain>
    </source>
</reference>
<evidence type="ECO:0000313" key="3">
    <source>
        <dbReference type="Proteomes" id="UP000187209"/>
    </source>
</evidence>
<dbReference type="AlphaFoldDB" id="A0A1R2BIR4"/>